<name>A0A4V3JD83_9LEPT</name>
<dbReference type="AlphaFoldDB" id="A0A4V3JD83"/>
<proteinExistence type="predicted"/>
<reference evidence="1" key="1">
    <citation type="journal article" date="2019" name="PLoS Negl. Trop. Dis.">
        <title>Revisiting the worldwide diversity of Leptospira species in the environment.</title>
        <authorList>
            <person name="Vincent A.T."/>
            <person name="Schiettekatte O."/>
            <person name="Bourhy P."/>
            <person name="Veyrier F.J."/>
            <person name="Picardeau M."/>
        </authorList>
    </citation>
    <scope>NUCLEOTIDE SEQUENCE [LARGE SCALE GENOMIC DNA]</scope>
    <source>
        <strain evidence="1">SSW15</strain>
    </source>
</reference>
<dbReference type="RefSeq" id="WP_135768676.1">
    <property type="nucleotide sequence ID" value="NZ_RQET01000009.1"/>
</dbReference>
<gene>
    <name evidence="1" type="ORF">EHO60_13260</name>
</gene>
<evidence type="ECO:0000313" key="1">
    <source>
        <dbReference type="EMBL" id="TGK08989.1"/>
    </source>
</evidence>
<evidence type="ECO:0000313" key="2">
    <source>
        <dbReference type="Proteomes" id="UP000298458"/>
    </source>
</evidence>
<organism evidence="1 2">
    <name type="scientific">Leptospira fletcheri</name>
    <dbReference type="NCBI Taxonomy" id="2484981"/>
    <lineage>
        <taxon>Bacteria</taxon>
        <taxon>Pseudomonadati</taxon>
        <taxon>Spirochaetota</taxon>
        <taxon>Spirochaetia</taxon>
        <taxon>Leptospirales</taxon>
        <taxon>Leptospiraceae</taxon>
        <taxon>Leptospira</taxon>
    </lineage>
</organism>
<comment type="caution">
    <text evidence="1">The sequence shown here is derived from an EMBL/GenBank/DDBJ whole genome shotgun (WGS) entry which is preliminary data.</text>
</comment>
<dbReference type="Proteomes" id="UP000298458">
    <property type="component" value="Unassembled WGS sequence"/>
</dbReference>
<accession>A0A4V3JD83</accession>
<protein>
    <submittedName>
        <fullName evidence="1">Uncharacterized protein</fullName>
    </submittedName>
</protein>
<keyword evidence="2" id="KW-1185">Reference proteome</keyword>
<dbReference type="EMBL" id="RQET01000009">
    <property type="protein sequence ID" value="TGK08989.1"/>
    <property type="molecule type" value="Genomic_DNA"/>
</dbReference>
<sequence length="66" mass="7457">MAELGVLPDYEIFMAIPKTAGRDKRGNPIFYKTPEEFEIIGDDGFPTLDDEIPIVSNAFHNWLTTV</sequence>